<organism evidence="1">
    <name type="scientific">marine sediment metagenome</name>
    <dbReference type="NCBI Taxonomy" id="412755"/>
    <lineage>
        <taxon>unclassified sequences</taxon>
        <taxon>metagenomes</taxon>
        <taxon>ecological metagenomes</taxon>
    </lineage>
</organism>
<sequence length="62" mass="6741">MRTLGEVYKDAVEIHSNVTGINLPEESSERTNLALYALTEACLEYFIATGIDEADSNGGKYG</sequence>
<reference evidence="1" key="1">
    <citation type="journal article" date="2014" name="Front. Microbiol.">
        <title>High frequency of phylogenetically diverse reductive dehalogenase-homologous genes in deep subseafloor sedimentary metagenomes.</title>
        <authorList>
            <person name="Kawai M."/>
            <person name="Futagami T."/>
            <person name="Toyoda A."/>
            <person name="Takaki Y."/>
            <person name="Nishi S."/>
            <person name="Hori S."/>
            <person name="Arai W."/>
            <person name="Tsubouchi T."/>
            <person name="Morono Y."/>
            <person name="Uchiyama I."/>
            <person name="Ito T."/>
            <person name="Fujiyama A."/>
            <person name="Inagaki F."/>
            <person name="Takami H."/>
        </authorList>
    </citation>
    <scope>NUCLEOTIDE SEQUENCE</scope>
    <source>
        <strain evidence="1">Expedition CK06-06</strain>
    </source>
</reference>
<proteinExistence type="predicted"/>
<dbReference type="EMBL" id="BARS01034088">
    <property type="protein sequence ID" value="GAG18280.1"/>
    <property type="molecule type" value="Genomic_DNA"/>
</dbReference>
<dbReference type="AlphaFoldDB" id="X0VJ43"/>
<name>X0VJ43_9ZZZZ</name>
<protein>
    <submittedName>
        <fullName evidence="1">Uncharacterized protein</fullName>
    </submittedName>
</protein>
<comment type="caution">
    <text evidence="1">The sequence shown here is derived from an EMBL/GenBank/DDBJ whole genome shotgun (WGS) entry which is preliminary data.</text>
</comment>
<gene>
    <name evidence="1" type="ORF">S01H1_52714</name>
</gene>
<accession>X0VJ43</accession>
<evidence type="ECO:0000313" key="1">
    <source>
        <dbReference type="EMBL" id="GAG18280.1"/>
    </source>
</evidence>